<sequence>MEPGDPGGSANEPAITYWPDTVAPGYEPLCFLLPQCPKRQVLLLPSEPSAECCRQRAALQADTGLRAKAIDAFPRALFPSTFRCGRADPREESAHRALCAHPEAPPLLRVPLGSKRPAPRLQVKRSF</sequence>
<organism evidence="1 2">
    <name type="scientific">Cervus elaphus hippelaphus</name>
    <name type="common">European red deer</name>
    <dbReference type="NCBI Taxonomy" id="46360"/>
    <lineage>
        <taxon>Eukaryota</taxon>
        <taxon>Metazoa</taxon>
        <taxon>Chordata</taxon>
        <taxon>Craniata</taxon>
        <taxon>Vertebrata</taxon>
        <taxon>Euteleostomi</taxon>
        <taxon>Mammalia</taxon>
        <taxon>Eutheria</taxon>
        <taxon>Laurasiatheria</taxon>
        <taxon>Artiodactyla</taxon>
        <taxon>Ruminantia</taxon>
        <taxon>Pecora</taxon>
        <taxon>Cervidae</taxon>
        <taxon>Cervinae</taxon>
        <taxon>Cervus</taxon>
    </lineage>
</organism>
<evidence type="ECO:0000313" key="1">
    <source>
        <dbReference type="EMBL" id="OWK03542.1"/>
    </source>
</evidence>
<evidence type="ECO:0000313" key="2">
    <source>
        <dbReference type="Proteomes" id="UP000242450"/>
    </source>
</evidence>
<dbReference type="Proteomes" id="UP000242450">
    <property type="component" value="Chromosome 23"/>
</dbReference>
<keyword evidence="2" id="KW-1185">Reference proteome</keyword>
<protein>
    <submittedName>
        <fullName evidence="1">Uncharacterized protein</fullName>
    </submittedName>
</protein>
<dbReference type="EMBL" id="MKHE01000023">
    <property type="protein sequence ID" value="OWK03542.1"/>
    <property type="molecule type" value="Genomic_DNA"/>
</dbReference>
<comment type="caution">
    <text evidence="1">The sequence shown here is derived from an EMBL/GenBank/DDBJ whole genome shotgun (WGS) entry which is preliminary data.</text>
</comment>
<reference evidence="1 2" key="1">
    <citation type="journal article" date="2018" name="Mol. Genet. Genomics">
        <title>The red deer Cervus elaphus genome CerEla1.0: sequencing, annotating, genes, and chromosomes.</title>
        <authorList>
            <person name="Bana N.A."/>
            <person name="Nyiri A."/>
            <person name="Nagy J."/>
            <person name="Frank K."/>
            <person name="Nagy T."/>
            <person name="Steger V."/>
            <person name="Schiller M."/>
            <person name="Lakatos P."/>
            <person name="Sugar L."/>
            <person name="Horn P."/>
            <person name="Barta E."/>
            <person name="Orosz L."/>
        </authorList>
    </citation>
    <scope>NUCLEOTIDE SEQUENCE [LARGE SCALE GENOMIC DNA]</scope>
    <source>
        <strain evidence="1">Hungarian</strain>
    </source>
</reference>
<dbReference type="AlphaFoldDB" id="A0A212CC81"/>
<proteinExistence type="predicted"/>
<gene>
    <name evidence="1" type="ORF">Celaphus_00007413</name>
</gene>
<name>A0A212CC81_CEREH</name>
<accession>A0A212CC81</accession>